<dbReference type="PANTHER" id="PTHR39179">
    <property type="entry name" value="SPORE COAT PROTEIN I"/>
    <property type="match status" value="1"/>
</dbReference>
<name>A0ABP2AR73_SARVE</name>
<dbReference type="Pfam" id="PF01633">
    <property type="entry name" value="Choline_kinase"/>
    <property type="match status" value="1"/>
</dbReference>
<evidence type="ECO:0000313" key="1">
    <source>
        <dbReference type="EMBL" id="CUO04998.1"/>
    </source>
</evidence>
<reference evidence="1 2" key="1">
    <citation type="submission" date="2015-09" db="EMBL/GenBank/DDBJ databases">
        <authorList>
            <consortium name="Pathogen Informatics"/>
            <person name="Wu L."/>
            <person name="Ma J."/>
        </authorList>
    </citation>
    <scope>NUCLEOTIDE SEQUENCE [LARGE SCALE GENOMIC DNA]</scope>
    <source>
        <strain evidence="1 2">2789STDY5834858</strain>
    </source>
</reference>
<dbReference type="Proteomes" id="UP000095488">
    <property type="component" value="Unassembled WGS sequence"/>
</dbReference>
<dbReference type="RefSeq" id="WP_055259591.1">
    <property type="nucleotide sequence ID" value="NZ_CABIXL010000005.1"/>
</dbReference>
<dbReference type="PANTHER" id="PTHR39179:SF1">
    <property type="entry name" value="SPORE COAT PROTEIN I"/>
    <property type="match status" value="1"/>
</dbReference>
<keyword evidence="1" id="KW-0946">Virion</keyword>
<dbReference type="InterPro" id="IPR011009">
    <property type="entry name" value="Kinase-like_dom_sf"/>
</dbReference>
<dbReference type="EMBL" id="CYZR01000005">
    <property type="protein sequence ID" value="CUO04998.1"/>
    <property type="molecule type" value="Genomic_DNA"/>
</dbReference>
<dbReference type="Gene3D" id="3.90.1200.10">
    <property type="match status" value="1"/>
</dbReference>
<comment type="caution">
    <text evidence="1">The sequence shown here is derived from an EMBL/GenBank/DDBJ whole genome shotgun (WGS) entry which is preliminary data.</text>
</comment>
<dbReference type="InterPro" id="IPR014255">
    <property type="entry name" value="Spore_coat_CotS"/>
</dbReference>
<dbReference type="NCBIfam" id="TIGR02906">
    <property type="entry name" value="spore_CotS"/>
    <property type="match status" value="1"/>
</dbReference>
<gene>
    <name evidence="1" type="primary">cotS</name>
    <name evidence="1" type="ORF">ERS852473_01779</name>
</gene>
<keyword evidence="1" id="KW-0167">Capsid protein</keyword>
<protein>
    <submittedName>
        <fullName evidence="1">Coat protein 40 kDa component 2</fullName>
    </submittedName>
</protein>
<dbReference type="SUPFAM" id="SSF56112">
    <property type="entry name" value="Protein kinase-like (PK-like)"/>
    <property type="match status" value="1"/>
</dbReference>
<keyword evidence="2" id="KW-1185">Reference proteome</keyword>
<proteinExistence type="predicted"/>
<organism evidence="1 2">
    <name type="scientific">Sarcina ventriculi</name>
    <name type="common">Clostridium ventriculi</name>
    <dbReference type="NCBI Taxonomy" id="1267"/>
    <lineage>
        <taxon>Bacteria</taxon>
        <taxon>Bacillati</taxon>
        <taxon>Bacillota</taxon>
        <taxon>Clostridia</taxon>
        <taxon>Eubacteriales</taxon>
        <taxon>Clostridiaceae</taxon>
        <taxon>Sarcina</taxon>
    </lineage>
</organism>
<evidence type="ECO:0000313" key="2">
    <source>
        <dbReference type="Proteomes" id="UP000095488"/>
    </source>
</evidence>
<dbReference type="Gene3D" id="3.30.200.20">
    <property type="entry name" value="Phosphorylase Kinase, domain 1"/>
    <property type="match status" value="1"/>
</dbReference>
<sequence>MGKVRYSDEKYLCGYDLSVDFFESLGLDVIDLWPNRNIYVLDTKQGKKILKMIEYPIARLDFICRSIDYIKKDYPYILNINTLPNGDKYVNWKNKTYILMDLIEGVECDVANPIELERTAKAIALMHKASDGFLTTLSNKEIMNNLGNYYLEKKFDEDKRALLKFKEDVLSFKYKNEFDEIFINNVDRNIKKIDFCIDLLKNSKYYSLWNNNNYIVASHNDLAYHNIIIRDNKVYFIDFDYLKIDIRAKDISDFIIKTIKRFGFSVEMCDSIICNYDKVSRLTKEELEIMYIYMMYPSDFTILSIEYYKKLKEWSYESYLYKFKNKLSYEKEKKETLEYYKNNYL</sequence>
<dbReference type="InterPro" id="IPR047175">
    <property type="entry name" value="CotS-like"/>
</dbReference>
<accession>A0ABP2AR73</accession>